<sequence length="101" mass="11698">MYLNNSDNIQIFQPDKFTIKQNYPNPFNPTTYIQYTVPLYSHLSIILYNLQGQKIKELVKGPHSPGNYSVILDASNIPSGIYFYQLRADGVYLNRKLIIIK</sequence>
<name>A0A382MJH9_9ZZZZ</name>
<evidence type="ECO:0000313" key="2">
    <source>
        <dbReference type="EMBL" id="SVC47572.1"/>
    </source>
</evidence>
<accession>A0A382MJH9</accession>
<dbReference type="InterPro" id="IPR026444">
    <property type="entry name" value="Secre_tail"/>
</dbReference>
<protein>
    <recommendedName>
        <fullName evidence="1">Secretion system C-terminal sorting domain-containing protein</fullName>
    </recommendedName>
</protein>
<proteinExistence type="predicted"/>
<dbReference type="Gene3D" id="2.60.40.4070">
    <property type="match status" value="1"/>
</dbReference>
<organism evidence="2">
    <name type="scientific">marine metagenome</name>
    <dbReference type="NCBI Taxonomy" id="408172"/>
    <lineage>
        <taxon>unclassified sequences</taxon>
        <taxon>metagenomes</taxon>
        <taxon>ecological metagenomes</taxon>
    </lineage>
</organism>
<evidence type="ECO:0000259" key="1">
    <source>
        <dbReference type="Pfam" id="PF18962"/>
    </source>
</evidence>
<dbReference type="EMBL" id="UINC01093277">
    <property type="protein sequence ID" value="SVC47572.1"/>
    <property type="molecule type" value="Genomic_DNA"/>
</dbReference>
<dbReference type="NCBIfam" id="TIGR04183">
    <property type="entry name" value="Por_Secre_tail"/>
    <property type="match status" value="1"/>
</dbReference>
<dbReference type="AlphaFoldDB" id="A0A382MJH9"/>
<reference evidence="2" key="1">
    <citation type="submission" date="2018-05" db="EMBL/GenBank/DDBJ databases">
        <authorList>
            <person name="Lanie J.A."/>
            <person name="Ng W.-L."/>
            <person name="Kazmierczak K.M."/>
            <person name="Andrzejewski T.M."/>
            <person name="Davidsen T.M."/>
            <person name="Wayne K.J."/>
            <person name="Tettelin H."/>
            <person name="Glass J.I."/>
            <person name="Rusch D."/>
            <person name="Podicherti R."/>
            <person name="Tsui H.-C.T."/>
            <person name="Winkler M.E."/>
        </authorList>
    </citation>
    <scope>NUCLEOTIDE SEQUENCE</scope>
</reference>
<gene>
    <name evidence="2" type="ORF">METZ01_LOCUS300426</name>
</gene>
<dbReference type="Pfam" id="PF18962">
    <property type="entry name" value="Por_Secre_tail"/>
    <property type="match status" value="1"/>
</dbReference>
<feature type="domain" description="Secretion system C-terminal sorting" evidence="1">
    <location>
        <begin position="23"/>
        <end position="99"/>
    </location>
</feature>